<name>A0ABQ4BIZ2_9ACTN</name>
<comment type="caution">
    <text evidence="2">The sequence shown here is derived from an EMBL/GenBank/DDBJ whole genome shotgun (WGS) entry which is preliminary data.</text>
</comment>
<keyword evidence="1" id="KW-0732">Signal</keyword>
<accession>A0ABQ4BIZ2</accession>
<feature type="chain" id="PRO_5045197737" description="DUF1579 domain-containing protein" evidence="1">
    <location>
        <begin position="27"/>
        <end position="194"/>
    </location>
</feature>
<protein>
    <recommendedName>
        <fullName evidence="4">DUF1579 domain-containing protein</fullName>
    </recommendedName>
</protein>
<proteinExistence type="predicted"/>
<evidence type="ECO:0000313" key="2">
    <source>
        <dbReference type="EMBL" id="GIE70644.1"/>
    </source>
</evidence>
<gene>
    <name evidence="2" type="ORF">Apa02nite_067520</name>
</gene>
<evidence type="ECO:0008006" key="4">
    <source>
        <dbReference type="Google" id="ProtNLM"/>
    </source>
</evidence>
<organism evidence="2 3">
    <name type="scientific">Actinoplanes palleronii</name>
    <dbReference type="NCBI Taxonomy" id="113570"/>
    <lineage>
        <taxon>Bacteria</taxon>
        <taxon>Bacillati</taxon>
        <taxon>Actinomycetota</taxon>
        <taxon>Actinomycetes</taxon>
        <taxon>Micromonosporales</taxon>
        <taxon>Micromonosporaceae</taxon>
        <taxon>Actinoplanes</taxon>
    </lineage>
</organism>
<dbReference type="EMBL" id="BOMS01000108">
    <property type="protein sequence ID" value="GIE70644.1"/>
    <property type="molecule type" value="Genomic_DNA"/>
</dbReference>
<evidence type="ECO:0000256" key="1">
    <source>
        <dbReference type="SAM" id="SignalP"/>
    </source>
</evidence>
<keyword evidence="3" id="KW-1185">Reference proteome</keyword>
<feature type="signal peptide" evidence="1">
    <location>
        <begin position="1"/>
        <end position="26"/>
    </location>
</feature>
<evidence type="ECO:0000313" key="3">
    <source>
        <dbReference type="Proteomes" id="UP000624709"/>
    </source>
</evidence>
<dbReference type="Proteomes" id="UP000624709">
    <property type="component" value="Unassembled WGS sequence"/>
</dbReference>
<sequence>MIRKNVKLMMTAVAVLAVTMPAAAHADTPAETAAVKPAPVTPTAPLQPLNVFAGSWKCTGSSVGGDGSPIVFKTAVGVEFIYDGHFMRWSETTSINGAVVATAEYTWGWQASDNSYDVNAIGSLGQRAHLTTPGWAGDSMTLQGTTTQVDGAAIPSRLTLTTTGAKTFTVAVAIEAAGQWIVASQSACTQRGSS</sequence>
<reference evidence="2 3" key="1">
    <citation type="submission" date="2021-01" db="EMBL/GenBank/DDBJ databases">
        <title>Whole genome shotgun sequence of Actinoplanes palleronii NBRC 14916.</title>
        <authorList>
            <person name="Komaki H."/>
            <person name="Tamura T."/>
        </authorList>
    </citation>
    <scope>NUCLEOTIDE SEQUENCE [LARGE SCALE GENOMIC DNA]</scope>
    <source>
        <strain evidence="2 3">NBRC 14916</strain>
    </source>
</reference>